<feature type="binding site" evidence="9">
    <location>
        <begin position="48"/>
        <end position="49"/>
    </location>
    <ligand>
        <name>FMN</name>
        <dbReference type="ChEBI" id="CHEBI:58210"/>
    </ligand>
</feature>
<dbReference type="Gene3D" id="3.20.20.70">
    <property type="entry name" value="Aldolase class I"/>
    <property type="match status" value="1"/>
</dbReference>
<keyword evidence="8 9" id="KW-0560">Oxidoreductase</keyword>
<evidence type="ECO:0000256" key="1">
    <source>
        <dbReference type="ARBA" id="ARBA00004496"/>
    </source>
</evidence>
<gene>
    <name evidence="9" type="primary">pyrD</name>
    <name evidence="11" type="ORF">A2V47_05135</name>
</gene>
<feature type="binding site" evidence="9">
    <location>
        <begin position="267"/>
        <end position="268"/>
    </location>
    <ligand>
        <name>FMN</name>
        <dbReference type="ChEBI" id="CHEBI:58210"/>
    </ligand>
</feature>
<dbReference type="SUPFAM" id="SSF51395">
    <property type="entry name" value="FMN-linked oxidoreductases"/>
    <property type="match status" value="1"/>
</dbReference>
<evidence type="ECO:0000256" key="9">
    <source>
        <dbReference type="HAMAP-Rule" id="MF_00224"/>
    </source>
</evidence>
<dbReference type="InterPro" id="IPR012135">
    <property type="entry name" value="Dihydroorotate_DH_1_2"/>
</dbReference>
<evidence type="ECO:0000256" key="7">
    <source>
        <dbReference type="ARBA" id="ARBA00022975"/>
    </source>
</evidence>
<evidence type="ECO:0000256" key="2">
    <source>
        <dbReference type="ARBA" id="ARBA00004725"/>
    </source>
</evidence>
<proteinExistence type="inferred from homology"/>
<comment type="similarity">
    <text evidence="3 9">Belongs to the dihydroorotate dehydrogenase family. Type 1 subfamily.</text>
</comment>
<feature type="binding site" evidence="9">
    <location>
        <position position="219"/>
    </location>
    <ligand>
        <name>FMN</name>
        <dbReference type="ChEBI" id="CHEBI:58210"/>
    </ligand>
</feature>
<keyword evidence="6 9" id="KW-0288">FMN</keyword>
<feature type="binding site" evidence="9">
    <location>
        <position position="167"/>
    </location>
    <ligand>
        <name>FMN</name>
        <dbReference type="ChEBI" id="CHEBI:58210"/>
    </ligand>
</feature>
<comment type="pathway">
    <text evidence="2 9">Pyrimidine metabolism; UMP biosynthesis via de novo pathway.</text>
</comment>
<dbReference type="Proteomes" id="UP000177701">
    <property type="component" value="Unassembled WGS sequence"/>
</dbReference>
<dbReference type="EMBL" id="MEYH01000083">
    <property type="protein sequence ID" value="OGD14473.1"/>
    <property type="molecule type" value="Genomic_DNA"/>
</dbReference>
<dbReference type="HAMAP" id="MF_00224">
    <property type="entry name" value="DHO_dh_type1"/>
    <property type="match status" value="1"/>
</dbReference>
<dbReference type="PANTHER" id="PTHR48109">
    <property type="entry name" value="DIHYDROOROTATE DEHYDROGENASE (QUINONE), MITOCHONDRIAL-RELATED"/>
    <property type="match status" value="1"/>
</dbReference>
<feature type="domain" description="Dihydroorotate dehydrogenase catalytic" evidence="10">
    <location>
        <begin position="7"/>
        <end position="288"/>
    </location>
</feature>
<feature type="active site" description="Nucleophile" evidence="9">
    <location>
        <position position="133"/>
    </location>
</feature>
<evidence type="ECO:0000256" key="8">
    <source>
        <dbReference type="ARBA" id="ARBA00023002"/>
    </source>
</evidence>
<dbReference type="InterPro" id="IPR005720">
    <property type="entry name" value="Dihydroorotate_DH_cat"/>
</dbReference>
<dbReference type="NCBIfam" id="TIGR01037">
    <property type="entry name" value="pyrD_sub1_fam"/>
    <property type="match status" value="1"/>
</dbReference>
<dbReference type="InterPro" id="IPR033888">
    <property type="entry name" value="DHOD_1B"/>
</dbReference>
<dbReference type="PIRSF" id="PIRSF000164">
    <property type="entry name" value="DHO_oxidase"/>
    <property type="match status" value="1"/>
</dbReference>
<evidence type="ECO:0000256" key="4">
    <source>
        <dbReference type="ARBA" id="ARBA00022490"/>
    </source>
</evidence>
<evidence type="ECO:0000256" key="5">
    <source>
        <dbReference type="ARBA" id="ARBA00022630"/>
    </source>
</evidence>
<sequence>MTKEVSLEVDLGPLHLKNPIMPASGTFDIRCTLLNQKELNRLGAILPKSIAFQEREGNPGPRICETDCGLLNAVGVPSKGVEYFIKEELPLLKKANNTIIVSLMGNSIPDFCNLAGYLNENKEISALEINLSCPNLNNGILFGVNQDKLYELIFNIKKNTSKPIIAKLSPNVSDIREMALTAKNAGAQIITVANTLMGMAIDVDKQVFRLGNTMGGLSGPAIRPIVVRMIWEIAQSVDIPIIGVGGVYCAENAIEMLLAGASAVQIGSANFFNPHVMLEVIEGIEKYLIKKKYNSIQDIIGLMKN</sequence>
<evidence type="ECO:0000256" key="3">
    <source>
        <dbReference type="ARBA" id="ARBA00008008"/>
    </source>
</evidence>
<dbReference type="CDD" id="cd04740">
    <property type="entry name" value="DHOD_1B_like"/>
    <property type="match status" value="1"/>
</dbReference>
<dbReference type="InterPro" id="IPR024920">
    <property type="entry name" value="Dihydroorotate_DH_1"/>
</dbReference>
<organism evidence="11 12">
    <name type="scientific">Candidatus Sediminicultor quintus</name>
    <dbReference type="NCBI Taxonomy" id="1797291"/>
    <lineage>
        <taxon>Bacteria</taxon>
        <taxon>Pseudomonadati</taxon>
        <taxon>Atribacterota</taxon>
        <taxon>Candidatus Phoenicimicrobiia</taxon>
        <taxon>Candidatus Pheonicimicrobiales</taxon>
        <taxon>Candidatus Phoenicimicrobiaceae</taxon>
        <taxon>Candidatus Sediminicultor</taxon>
    </lineage>
</organism>
<dbReference type="GO" id="GO:0006207">
    <property type="term" value="P:'de novo' pyrimidine nucleobase biosynthetic process"/>
    <property type="evidence" value="ECO:0007669"/>
    <property type="project" value="TreeGrafter"/>
</dbReference>
<name>A0A1F5A7C3_9BACT</name>
<dbReference type="NCBIfam" id="NF005574">
    <property type="entry name" value="PRK07259.1"/>
    <property type="match status" value="1"/>
</dbReference>
<feature type="binding site" evidence="9">
    <location>
        <position position="24"/>
    </location>
    <ligand>
        <name>FMN</name>
        <dbReference type="ChEBI" id="CHEBI:58210"/>
    </ligand>
</feature>
<feature type="binding site" evidence="9">
    <location>
        <position position="48"/>
    </location>
    <ligand>
        <name>substrate</name>
    </ligand>
</feature>
<feature type="binding site" evidence="9">
    <location>
        <position position="130"/>
    </location>
    <ligand>
        <name>substrate</name>
    </ligand>
</feature>
<dbReference type="STRING" id="1797291.A2V47_05135"/>
<evidence type="ECO:0000259" key="10">
    <source>
        <dbReference type="Pfam" id="PF01180"/>
    </source>
</evidence>
<evidence type="ECO:0000313" key="11">
    <source>
        <dbReference type="EMBL" id="OGD14473.1"/>
    </source>
</evidence>
<comment type="function">
    <text evidence="9">Catalyzes the conversion of dihydroorotate to orotate.</text>
</comment>
<dbReference type="GO" id="GO:0044205">
    <property type="term" value="P:'de novo' UMP biosynthetic process"/>
    <property type="evidence" value="ECO:0007669"/>
    <property type="project" value="UniProtKB-UniRule"/>
</dbReference>
<protein>
    <recommendedName>
        <fullName evidence="9">Dihydroorotate dehydrogenase</fullName>
        <shortName evidence="9">DHOD</shortName>
        <shortName evidence="9">DHODase</shortName>
        <shortName evidence="9">DHOdehase</shortName>
        <ecNumber evidence="9">1.3.-.-</ecNumber>
    </recommendedName>
</protein>
<dbReference type="UniPathway" id="UPA00070"/>
<dbReference type="FunFam" id="3.20.20.70:FF:000027">
    <property type="entry name" value="Dihydropyrimidine dehydrogenase [NADP(+)]"/>
    <property type="match status" value="1"/>
</dbReference>
<evidence type="ECO:0000313" key="12">
    <source>
        <dbReference type="Proteomes" id="UP000177701"/>
    </source>
</evidence>
<comment type="caution">
    <text evidence="9">Lacks conserved residue(s) required for the propagation of feature annotation.</text>
</comment>
<dbReference type="AlphaFoldDB" id="A0A1F5A7C3"/>
<dbReference type="InterPro" id="IPR049622">
    <property type="entry name" value="Dihydroorotate_DH_I"/>
</dbReference>
<dbReference type="GO" id="GO:0004152">
    <property type="term" value="F:dihydroorotate dehydrogenase activity"/>
    <property type="evidence" value="ECO:0007669"/>
    <property type="project" value="UniProtKB-UniRule"/>
</dbReference>
<comment type="catalytic activity">
    <reaction evidence="9">
        <text>(S)-dihydroorotate + A = orotate + AH2</text>
        <dbReference type="Rhea" id="RHEA:18073"/>
        <dbReference type="ChEBI" id="CHEBI:13193"/>
        <dbReference type="ChEBI" id="CHEBI:17499"/>
        <dbReference type="ChEBI" id="CHEBI:30839"/>
        <dbReference type="ChEBI" id="CHEBI:30864"/>
    </reaction>
</comment>
<comment type="caution">
    <text evidence="11">The sequence shown here is derived from an EMBL/GenBank/DDBJ whole genome shotgun (WGS) entry which is preliminary data.</text>
</comment>
<reference evidence="11 12" key="1">
    <citation type="journal article" date="2016" name="Nat. Commun.">
        <title>Thousands of microbial genomes shed light on interconnected biogeochemical processes in an aquifer system.</title>
        <authorList>
            <person name="Anantharaman K."/>
            <person name="Brown C.T."/>
            <person name="Hug L.A."/>
            <person name="Sharon I."/>
            <person name="Castelle C.J."/>
            <person name="Probst A.J."/>
            <person name="Thomas B.C."/>
            <person name="Singh A."/>
            <person name="Wilkins M.J."/>
            <person name="Karaoz U."/>
            <person name="Brodie E.L."/>
            <person name="Williams K.H."/>
            <person name="Hubbard S.S."/>
            <person name="Banfield J.F."/>
        </authorList>
    </citation>
    <scope>NUCLEOTIDE SEQUENCE [LARGE SCALE GENOMIC DNA]</scope>
</reference>
<dbReference type="InterPro" id="IPR050074">
    <property type="entry name" value="DHO_dehydrogenase"/>
</dbReference>
<keyword evidence="5 9" id="KW-0285">Flavoprotein</keyword>
<evidence type="ECO:0000256" key="6">
    <source>
        <dbReference type="ARBA" id="ARBA00022643"/>
    </source>
</evidence>
<keyword evidence="7 9" id="KW-0665">Pyrimidine biosynthesis</keyword>
<dbReference type="PANTHER" id="PTHR48109:SF1">
    <property type="entry name" value="DIHYDROOROTATE DEHYDROGENASE (FUMARATE)"/>
    <property type="match status" value="1"/>
</dbReference>
<feature type="binding site" evidence="9">
    <location>
        <begin position="245"/>
        <end position="246"/>
    </location>
    <ligand>
        <name>FMN</name>
        <dbReference type="ChEBI" id="CHEBI:58210"/>
    </ligand>
</feature>
<comment type="cofactor">
    <cofactor evidence="9">
        <name>FMN</name>
        <dbReference type="ChEBI" id="CHEBI:58210"/>
    </cofactor>
    <text evidence="9">Binds 1 FMN per subunit.</text>
</comment>
<dbReference type="GO" id="GO:0005737">
    <property type="term" value="C:cytoplasm"/>
    <property type="evidence" value="ECO:0007669"/>
    <property type="project" value="UniProtKB-SubCell"/>
</dbReference>
<feature type="binding site" evidence="9">
    <location>
        <position position="130"/>
    </location>
    <ligand>
        <name>FMN</name>
        <dbReference type="ChEBI" id="CHEBI:58210"/>
    </ligand>
</feature>
<dbReference type="Pfam" id="PF01180">
    <property type="entry name" value="DHO_dh"/>
    <property type="match status" value="1"/>
</dbReference>
<dbReference type="InterPro" id="IPR013785">
    <property type="entry name" value="Aldolase_TIM"/>
</dbReference>
<dbReference type="EC" id="1.3.-.-" evidence="9"/>
<keyword evidence="4 9" id="KW-0963">Cytoplasm</keyword>
<comment type="subcellular location">
    <subcellularLocation>
        <location evidence="1 9">Cytoplasm</location>
    </subcellularLocation>
</comment>
<accession>A0A1F5A7C3</accession>
<feature type="binding site" evidence="9">
    <location>
        <begin position="194"/>
        <end position="195"/>
    </location>
    <ligand>
        <name>substrate</name>
    </ligand>
</feature>